<dbReference type="OrthoDB" id="4427994at2"/>
<sequence length="197" mass="20348">MGFDRTMSFAAPDATADVVAGAVLAAGAGTRYGIPKILAEEGRWLGLAVAALDGGGCGEIYVTQGAAHAEIPFPARGIDVPRWQGGASESVRSVLELLRARTDVAGVLIHLVDLPSVGPEVVRAVLHASEHRRSALARATFAGRPGHPVYIGAEHFGPVLGALAGDRGAGPYLTARADVIEVPCDHLGDGADQDYRP</sequence>
<dbReference type="EMBL" id="PECK01000012">
    <property type="protein sequence ID" value="TDZ90032.1"/>
    <property type="molecule type" value="Genomic_DNA"/>
</dbReference>
<evidence type="ECO:0000259" key="1">
    <source>
        <dbReference type="Pfam" id="PF12804"/>
    </source>
</evidence>
<evidence type="ECO:0000313" key="2">
    <source>
        <dbReference type="EMBL" id="TDZ90032.1"/>
    </source>
</evidence>
<organism evidence="2 5">
    <name type="scientific">Mycobacteroides salmoniphilum</name>
    <dbReference type="NCBI Taxonomy" id="404941"/>
    <lineage>
        <taxon>Bacteria</taxon>
        <taxon>Bacillati</taxon>
        <taxon>Actinomycetota</taxon>
        <taxon>Actinomycetes</taxon>
        <taxon>Mycobacteriales</taxon>
        <taxon>Mycobacteriaceae</taxon>
        <taxon>Mycobacteroides</taxon>
    </lineage>
</organism>
<evidence type="ECO:0000313" key="5">
    <source>
        <dbReference type="Proteomes" id="UP000295685"/>
    </source>
</evidence>
<dbReference type="AlphaFoldDB" id="A0A4R8S8A0"/>
<proteinExistence type="predicted"/>
<name>A0A4R8S8A0_9MYCO</name>
<feature type="domain" description="MobA-like NTP transferase" evidence="1">
    <location>
        <begin position="21"/>
        <end position="175"/>
    </location>
</feature>
<accession>A0A4R8S8A0</accession>
<dbReference type="RefSeq" id="WP_134149463.1">
    <property type="nucleotide sequence ID" value="NZ_PECK01000012.1"/>
</dbReference>
<keyword evidence="2" id="KW-0808">Transferase</keyword>
<evidence type="ECO:0000313" key="4">
    <source>
        <dbReference type="Proteomes" id="UP000294844"/>
    </source>
</evidence>
<gene>
    <name evidence="3" type="ORF">CCUG60883_04681</name>
    <name evidence="2" type="ORF">CCUG60885_04678</name>
</gene>
<dbReference type="EMBL" id="PECM01000015">
    <property type="protein sequence ID" value="TDZ99997.1"/>
    <property type="molecule type" value="Genomic_DNA"/>
</dbReference>
<dbReference type="PANTHER" id="PTHR43777:SF1">
    <property type="entry name" value="MOLYBDENUM COFACTOR CYTIDYLYLTRANSFERASE"/>
    <property type="match status" value="1"/>
</dbReference>
<dbReference type="GO" id="GO:0016779">
    <property type="term" value="F:nucleotidyltransferase activity"/>
    <property type="evidence" value="ECO:0007669"/>
    <property type="project" value="UniProtKB-ARBA"/>
</dbReference>
<dbReference type="InterPro" id="IPR025877">
    <property type="entry name" value="MobA-like_NTP_Trfase"/>
</dbReference>
<dbReference type="Proteomes" id="UP000295685">
    <property type="component" value="Unassembled WGS sequence"/>
</dbReference>
<dbReference type="Pfam" id="PF12804">
    <property type="entry name" value="NTP_transf_3"/>
    <property type="match status" value="1"/>
</dbReference>
<dbReference type="PANTHER" id="PTHR43777">
    <property type="entry name" value="MOLYBDENUM COFACTOR CYTIDYLYLTRANSFERASE"/>
    <property type="match status" value="1"/>
</dbReference>
<comment type="caution">
    <text evidence="2">The sequence shown here is derived from an EMBL/GenBank/DDBJ whole genome shotgun (WGS) entry which is preliminary data.</text>
</comment>
<evidence type="ECO:0000313" key="3">
    <source>
        <dbReference type="EMBL" id="TDZ99997.1"/>
    </source>
</evidence>
<keyword evidence="4" id="KW-1185">Reference proteome</keyword>
<dbReference type="Gene3D" id="3.90.550.10">
    <property type="entry name" value="Spore Coat Polysaccharide Biosynthesis Protein SpsA, Chain A"/>
    <property type="match status" value="1"/>
</dbReference>
<dbReference type="InterPro" id="IPR029044">
    <property type="entry name" value="Nucleotide-diphossugar_trans"/>
</dbReference>
<protein>
    <submittedName>
        <fullName evidence="2">MobA-like NTP transferase domain protein</fullName>
    </submittedName>
</protein>
<dbReference type="SUPFAM" id="SSF53448">
    <property type="entry name" value="Nucleotide-diphospho-sugar transferases"/>
    <property type="match status" value="1"/>
</dbReference>
<reference evidence="4 5" key="1">
    <citation type="journal article" date="2019" name="Sci. Rep.">
        <title>Extended insight into the Mycobacterium chelonae-abscessus complex through whole genome sequencing of Mycobacterium salmoniphilum outbreak and Mycobacterium salmoniphilum-like strains.</title>
        <authorList>
            <person name="Behra P.R.K."/>
            <person name="Das S."/>
            <person name="Pettersson B.M.F."/>
            <person name="Shirreff L."/>
            <person name="DuCote T."/>
            <person name="Jacobsson K.G."/>
            <person name="Ennis D.G."/>
            <person name="Kirsebom L.A."/>
        </authorList>
    </citation>
    <scope>NUCLEOTIDE SEQUENCE [LARGE SCALE GENOMIC DNA]</scope>
    <source>
        <strain evidence="3 4">CCUG 60883</strain>
        <strain evidence="2 5">CCUG 60885</strain>
    </source>
</reference>
<dbReference type="Proteomes" id="UP000294844">
    <property type="component" value="Unassembled WGS sequence"/>
</dbReference>